<dbReference type="AlphaFoldDB" id="A0A1R3II80"/>
<name>A0A1R3II80_COCAP</name>
<evidence type="ECO:0000313" key="2">
    <source>
        <dbReference type="Proteomes" id="UP000188268"/>
    </source>
</evidence>
<gene>
    <name evidence="1" type="ORF">CCACVL1_12004</name>
</gene>
<sequence length="249" mass="28989">MTVCKAKCKRVIESTSDDHDEEDDTTLQVDEVHQMPAIIVTEQGPQLFDPNGIYLTVELGDFHEYLVQPVNNTDEDEFEDSTPISRSLDLGCLSLQIFRSWMFEFVQFVESVYSVCLMSFEFTIDWGFHHHIEMDFLCGFRINQGGFRITHLSVVGESSQKRKRRGVARARDSWERFETPIQRIQITMPNPDQDLDDEIQSISQRLPKASSDELLFFDKKFFLFAATTEIGDLNPYEEARQKRIQENQK</sequence>
<evidence type="ECO:0000313" key="1">
    <source>
        <dbReference type="EMBL" id="OMO82260.1"/>
    </source>
</evidence>
<keyword evidence="2" id="KW-1185">Reference proteome</keyword>
<dbReference type="Proteomes" id="UP000188268">
    <property type="component" value="Unassembled WGS sequence"/>
</dbReference>
<protein>
    <submittedName>
        <fullName evidence="1">Uncharacterized protein</fullName>
    </submittedName>
</protein>
<comment type="caution">
    <text evidence="1">The sequence shown here is derived from an EMBL/GenBank/DDBJ whole genome shotgun (WGS) entry which is preliminary data.</text>
</comment>
<dbReference type="Gramene" id="OMO82260">
    <property type="protein sequence ID" value="OMO82260"/>
    <property type="gene ID" value="CCACVL1_12004"/>
</dbReference>
<reference evidence="1 2" key="1">
    <citation type="submission" date="2013-09" db="EMBL/GenBank/DDBJ databases">
        <title>Corchorus capsularis genome sequencing.</title>
        <authorList>
            <person name="Alam M."/>
            <person name="Haque M.S."/>
            <person name="Islam M.S."/>
            <person name="Emdad E.M."/>
            <person name="Islam M.M."/>
            <person name="Ahmed B."/>
            <person name="Halim A."/>
            <person name="Hossen Q.M.M."/>
            <person name="Hossain M.Z."/>
            <person name="Ahmed R."/>
            <person name="Khan M.M."/>
            <person name="Islam R."/>
            <person name="Rashid M.M."/>
            <person name="Khan S.A."/>
            <person name="Rahman M.S."/>
            <person name="Alam M."/>
        </authorList>
    </citation>
    <scope>NUCLEOTIDE SEQUENCE [LARGE SCALE GENOMIC DNA]</scope>
    <source>
        <strain evidence="2">cv. CVL-1</strain>
        <tissue evidence="1">Whole seedling</tissue>
    </source>
</reference>
<accession>A0A1R3II80</accession>
<organism evidence="1 2">
    <name type="scientific">Corchorus capsularis</name>
    <name type="common">Jute</name>
    <dbReference type="NCBI Taxonomy" id="210143"/>
    <lineage>
        <taxon>Eukaryota</taxon>
        <taxon>Viridiplantae</taxon>
        <taxon>Streptophyta</taxon>
        <taxon>Embryophyta</taxon>
        <taxon>Tracheophyta</taxon>
        <taxon>Spermatophyta</taxon>
        <taxon>Magnoliopsida</taxon>
        <taxon>eudicotyledons</taxon>
        <taxon>Gunneridae</taxon>
        <taxon>Pentapetalae</taxon>
        <taxon>rosids</taxon>
        <taxon>malvids</taxon>
        <taxon>Malvales</taxon>
        <taxon>Malvaceae</taxon>
        <taxon>Grewioideae</taxon>
        <taxon>Apeibeae</taxon>
        <taxon>Corchorus</taxon>
    </lineage>
</organism>
<dbReference type="EMBL" id="AWWV01010036">
    <property type="protein sequence ID" value="OMO82260.1"/>
    <property type="molecule type" value="Genomic_DNA"/>
</dbReference>
<proteinExistence type="predicted"/>